<name>A0A0C3KAE8_PISTI</name>
<gene>
    <name evidence="1" type="ORF">M404DRAFT_437062</name>
</gene>
<organism evidence="1 2">
    <name type="scientific">Pisolithus tinctorius Marx 270</name>
    <dbReference type="NCBI Taxonomy" id="870435"/>
    <lineage>
        <taxon>Eukaryota</taxon>
        <taxon>Fungi</taxon>
        <taxon>Dikarya</taxon>
        <taxon>Basidiomycota</taxon>
        <taxon>Agaricomycotina</taxon>
        <taxon>Agaricomycetes</taxon>
        <taxon>Agaricomycetidae</taxon>
        <taxon>Boletales</taxon>
        <taxon>Sclerodermatineae</taxon>
        <taxon>Pisolithaceae</taxon>
        <taxon>Pisolithus</taxon>
    </lineage>
</organism>
<keyword evidence="2" id="KW-1185">Reference proteome</keyword>
<reference evidence="2" key="2">
    <citation type="submission" date="2015-01" db="EMBL/GenBank/DDBJ databases">
        <title>Evolutionary Origins and Diversification of the Mycorrhizal Mutualists.</title>
        <authorList>
            <consortium name="DOE Joint Genome Institute"/>
            <consortium name="Mycorrhizal Genomics Consortium"/>
            <person name="Kohler A."/>
            <person name="Kuo A."/>
            <person name="Nagy L.G."/>
            <person name="Floudas D."/>
            <person name="Copeland A."/>
            <person name="Barry K.W."/>
            <person name="Cichocki N."/>
            <person name="Veneault-Fourrey C."/>
            <person name="LaButti K."/>
            <person name="Lindquist E.A."/>
            <person name="Lipzen A."/>
            <person name="Lundell T."/>
            <person name="Morin E."/>
            <person name="Murat C."/>
            <person name="Riley R."/>
            <person name="Ohm R."/>
            <person name="Sun H."/>
            <person name="Tunlid A."/>
            <person name="Henrissat B."/>
            <person name="Grigoriev I.V."/>
            <person name="Hibbett D.S."/>
            <person name="Martin F."/>
        </authorList>
    </citation>
    <scope>NUCLEOTIDE SEQUENCE [LARGE SCALE GENOMIC DNA]</scope>
    <source>
        <strain evidence="2">Marx 270</strain>
    </source>
</reference>
<dbReference type="AlphaFoldDB" id="A0A0C3KAE8"/>
<dbReference type="EMBL" id="KN831962">
    <property type="protein sequence ID" value="KIO06617.1"/>
    <property type="molecule type" value="Genomic_DNA"/>
</dbReference>
<sequence length="185" mass="19669">MALLGWQYNATALNPAPGSTSSSTLSDLETAVGNVASAAAWAGESIIDAPRLFSRRLDFHCKVLTTSGYYTESIGNSSVVQSAFKLRLNINLTQVSIGLFTSVALLALSSFLIHSPRVNNEHDVDSCGILQVMWLSSRHDAIRNEVAAAKSSSVDLRQAGFRCTTAFGAEGAEDEVRPAKGSNTC</sequence>
<protein>
    <submittedName>
        <fullName evidence="1">Uncharacterized protein</fullName>
    </submittedName>
</protein>
<dbReference type="OrthoDB" id="2644397at2759"/>
<evidence type="ECO:0000313" key="2">
    <source>
        <dbReference type="Proteomes" id="UP000054217"/>
    </source>
</evidence>
<dbReference type="Proteomes" id="UP000054217">
    <property type="component" value="Unassembled WGS sequence"/>
</dbReference>
<reference evidence="1 2" key="1">
    <citation type="submission" date="2014-04" db="EMBL/GenBank/DDBJ databases">
        <authorList>
            <consortium name="DOE Joint Genome Institute"/>
            <person name="Kuo A."/>
            <person name="Kohler A."/>
            <person name="Costa M.D."/>
            <person name="Nagy L.G."/>
            <person name="Floudas D."/>
            <person name="Copeland A."/>
            <person name="Barry K.W."/>
            <person name="Cichocki N."/>
            <person name="Veneault-Fourrey C."/>
            <person name="LaButti K."/>
            <person name="Lindquist E.A."/>
            <person name="Lipzen A."/>
            <person name="Lundell T."/>
            <person name="Morin E."/>
            <person name="Murat C."/>
            <person name="Sun H."/>
            <person name="Tunlid A."/>
            <person name="Henrissat B."/>
            <person name="Grigoriev I.V."/>
            <person name="Hibbett D.S."/>
            <person name="Martin F."/>
            <person name="Nordberg H.P."/>
            <person name="Cantor M.N."/>
            <person name="Hua S.X."/>
        </authorList>
    </citation>
    <scope>NUCLEOTIDE SEQUENCE [LARGE SCALE GENOMIC DNA]</scope>
    <source>
        <strain evidence="1 2">Marx 270</strain>
    </source>
</reference>
<accession>A0A0C3KAE8</accession>
<dbReference type="STRING" id="870435.A0A0C3KAE8"/>
<dbReference type="HOGENOM" id="CLU_1461887_0_0_1"/>
<dbReference type="InParanoid" id="A0A0C3KAE8"/>
<proteinExistence type="predicted"/>
<evidence type="ECO:0000313" key="1">
    <source>
        <dbReference type="EMBL" id="KIO06617.1"/>
    </source>
</evidence>